<keyword evidence="4" id="KW-1185">Reference proteome</keyword>
<protein>
    <recommendedName>
        <fullName evidence="5">TPR-like protein</fullName>
    </recommendedName>
</protein>
<reference evidence="3 4" key="1">
    <citation type="journal article" date="2012" name="Science">
        <title>The Paleozoic origin of enzymatic lignin decomposition reconstructed from 31 fungal genomes.</title>
        <authorList>
            <person name="Floudas D."/>
            <person name="Binder M."/>
            <person name="Riley R."/>
            <person name="Barry K."/>
            <person name="Blanchette R.A."/>
            <person name="Henrissat B."/>
            <person name="Martinez A.T."/>
            <person name="Otillar R."/>
            <person name="Spatafora J.W."/>
            <person name="Yadav J.S."/>
            <person name="Aerts A."/>
            <person name="Benoit I."/>
            <person name="Boyd A."/>
            <person name="Carlson A."/>
            <person name="Copeland A."/>
            <person name="Coutinho P.M."/>
            <person name="de Vries R.P."/>
            <person name="Ferreira P."/>
            <person name="Findley K."/>
            <person name="Foster B."/>
            <person name="Gaskell J."/>
            <person name="Glotzer D."/>
            <person name="Gorecki P."/>
            <person name="Heitman J."/>
            <person name="Hesse C."/>
            <person name="Hori C."/>
            <person name="Igarashi K."/>
            <person name="Jurgens J.A."/>
            <person name="Kallen N."/>
            <person name="Kersten P."/>
            <person name="Kohler A."/>
            <person name="Kuees U."/>
            <person name="Kumar T.K.A."/>
            <person name="Kuo A."/>
            <person name="LaButti K."/>
            <person name="Larrondo L.F."/>
            <person name="Lindquist E."/>
            <person name="Ling A."/>
            <person name="Lombard V."/>
            <person name="Lucas S."/>
            <person name="Lundell T."/>
            <person name="Martin R."/>
            <person name="McLaughlin D.J."/>
            <person name="Morgenstern I."/>
            <person name="Morin E."/>
            <person name="Murat C."/>
            <person name="Nagy L.G."/>
            <person name="Nolan M."/>
            <person name="Ohm R.A."/>
            <person name="Patyshakuliyeva A."/>
            <person name="Rokas A."/>
            <person name="Ruiz-Duenas F.J."/>
            <person name="Sabat G."/>
            <person name="Salamov A."/>
            <person name="Samejima M."/>
            <person name="Schmutz J."/>
            <person name="Slot J.C."/>
            <person name="St John F."/>
            <person name="Stenlid J."/>
            <person name="Sun H."/>
            <person name="Sun S."/>
            <person name="Syed K."/>
            <person name="Tsang A."/>
            <person name="Wiebenga A."/>
            <person name="Young D."/>
            <person name="Pisabarro A."/>
            <person name="Eastwood D.C."/>
            <person name="Martin F."/>
            <person name="Cullen D."/>
            <person name="Grigoriev I.V."/>
            <person name="Hibbett D.S."/>
        </authorList>
    </citation>
    <scope>NUCLEOTIDE SEQUENCE</scope>
    <source>
        <strain evidence="4">FP-58527</strain>
    </source>
</reference>
<dbReference type="SUPFAM" id="SSF48452">
    <property type="entry name" value="TPR-like"/>
    <property type="match status" value="1"/>
</dbReference>
<evidence type="ECO:0000313" key="4">
    <source>
        <dbReference type="Proteomes" id="UP000015241"/>
    </source>
</evidence>
<evidence type="ECO:0000313" key="3">
    <source>
        <dbReference type="EMBL" id="EPS93791.1"/>
    </source>
</evidence>
<dbReference type="GO" id="GO:0006620">
    <property type="term" value="P:post-translational protein targeting to endoplasmic reticulum membrane"/>
    <property type="evidence" value="ECO:0007669"/>
    <property type="project" value="TreeGrafter"/>
</dbReference>
<name>S8DJQ9_FOMSC</name>
<sequence>MAESTRAQALKIEGNTLFGKGEWSAAYDKYAEAIQHDDQSAILYANRAACALHLKNEPLSSPSFRVVLKYMVKQSLLEYKESAEYWRKALATFPSENLSPAEQKQKKNCESELKTALQRAVLADQEKIIVMPPHVKGEMPWDRCKAMEAKLLAGLPDSANSSVRLARTMYAGCLGVSPFISTGPITLLDSDVRLQVIGKLSDAILTDTRVFRIEDALWVPMYNRQMSFEEWKSGAWPSLPPQAVKEEALKRQQQGGWDAVRPAVEITVRAWIMQAFTLNRPTGNGNPQVSVTKYDSVLDILYWGKTGPWKGVSTSDKGVIFEDYFVRAVRQLRLDAFGNDVWKRMYEDAQSLVDEMPVAGPATLPAGEHEPGFVLAYGVYPKAVAHSMIGLYYHHVGWLCGQERKAGDNTAAQNVVRAHYSYINATKLLPQDDEKHAWFLAVAVQMVQMSGAPFKAVLGIAEQLRQSLQVMKKIWEHSGMAMQGSHIAHSMILRLEERIKEDLADGKIKRDDFMSANYNPRRSWDVYC</sequence>
<dbReference type="InterPro" id="IPR047150">
    <property type="entry name" value="SGT"/>
</dbReference>
<proteinExistence type="predicted"/>
<organism evidence="3 4">
    <name type="scientific">Fomitopsis schrenkii</name>
    <name type="common">Brown rot fungus</name>
    <dbReference type="NCBI Taxonomy" id="2126942"/>
    <lineage>
        <taxon>Eukaryota</taxon>
        <taxon>Fungi</taxon>
        <taxon>Dikarya</taxon>
        <taxon>Basidiomycota</taxon>
        <taxon>Agaricomycotina</taxon>
        <taxon>Agaricomycetes</taxon>
        <taxon>Polyporales</taxon>
        <taxon>Fomitopsis</taxon>
    </lineage>
</organism>
<dbReference type="InParanoid" id="S8DJQ9"/>
<dbReference type="STRING" id="743788.S8DJQ9"/>
<dbReference type="GO" id="GO:0060090">
    <property type="term" value="F:molecular adaptor activity"/>
    <property type="evidence" value="ECO:0007669"/>
    <property type="project" value="TreeGrafter"/>
</dbReference>
<dbReference type="AlphaFoldDB" id="S8DJQ9"/>
<evidence type="ECO:0000256" key="1">
    <source>
        <dbReference type="ARBA" id="ARBA00022737"/>
    </source>
</evidence>
<dbReference type="InterPro" id="IPR011990">
    <property type="entry name" value="TPR-like_helical_dom_sf"/>
</dbReference>
<dbReference type="Gene3D" id="1.25.40.10">
    <property type="entry name" value="Tetratricopeptide repeat domain"/>
    <property type="match status" value="1"/>
</dbReference>
<keyword evidence="1" id="KW-0677">Repeat</keyword>
<accession>S8DJQ9</accession>
<dbReference type="GO" id="GO:0016020">
    <property type="term" value="C:membrane"/>
    <property type="evidence" value="ECO:0007669"/>
    <property type="project" value="TreeGrafter"/>
</dbReference>
<dbReference type="HOGENOM" id="CLU_037233_0_0_1"/>
<dbReference type="PANTHER" id="PTHR45831">
    <property type="entry name" value="LD24721P"/>
    <property type="match status" value="1"/>
</dbReference>
<dbReference type="eggNOG" id="KOG0548">
    <property type="taxonomic scope" value="Eukaryota"/>
</dbReference>
<dbReference type="OrthoDB" id="2423701at2759"/>
<gene>
    <name evidence="3" type="ORF">FOMPIDRAFT_53173</name>
</gene>
<dbReference type="GO" id="GO:0072380">
    <property type="term" value="C:TRC complex"/>
    <property type="evidence" value="ECO:0007669"/>
    <property type="project" value="TreeGrafter"/>
</dbReference>
<dbReference type="EMBL" id="KE504256">
    <property type="protein sequence ID" value="EPS93791.1"/>
    <property type="molecule type" value="Genomic_DNA"/>
</dbReference>
<dbReference type="PANTHER" id="PTHR45831:SF2">
    <property type="entry name" value="LD24721P"/>
    <property type="match status" value="1"/>
</dbReference>
<keyword evidence="2" id="KW-0802">TPR repeat</keyword>
<evidence type="ECO:0008006" key="5">
    <source>
        <dbReference type="Google" id="ProtNLM"/>
    </source>
</evidence>
<evidence type="ECO:0000256" key="2">
    <source>
        <dbReference type="ARBA" id="ARBA00022803"/>
    </source>
</evidence>
<dbReference type="Proteomes" id="UP000015241">
    <property type="component" value="Unassembled WGS sequence"/>
</dbReference>